<keyword evidence="7" id="KW-0285">Flavoprotein</keyword>
<proteinExistence type="inferred from homology"/>
<evidence type="ECO:0000313" key="23">
    <source>
        <dbReference type="Proteomes" id="UP000188273"/>
    </source>
</evidence>
<keyword evidence="13" id="KW-0408">Iron</keyword>
<evidence type="ECO:0000256" key="17">
    <source>
        <dbReference type="ARBA" id="ARBA00037898"/>
    </source>
</evidence>
<keyword evidence="9" id="KW-0479">Metal-binding</keyword>
<dbReference type="NCBIfam" id="NF008730">
    <property type="entry name" value="PRK11750.1"/>
    <property type="match status" value="1"/>
</dbReference>
<dbReference type="InterPro" id="IPR036485">
    <property type="entry name" value="Glu_synth_asu_C_sf"/>
</dbReference>
<evidence type="ECO:0000256" key="6">
    <source>
        <dbReference type="ARBA" id="ARBA00022605"/>
    </source>
</evidence>
<evidence type="ECO:0000256" key="20">
    <source>
        <dbReference type="ARBA" id="ARBA00079921"/>
    </source>
</evidence>
<dbReference type="Proteomes" id="UP000188273">
    <property type="component" value="Chromosome"/>
</dbReference>
<dbReference type="InterPro" id="IPR013785">
    <property type="entry name" value="Aldolase_TIM"/>
</dbReference>
<comment type="cofactor">
    <cofactor evidence="3">
        <name>FAD</name>
        <dbReference type="ChEBI" id="CHEBI:57692"/>
    </cofactor>
</comment>
<dbReference type="STRING" id="1940790.L21SP3_02245"/>
<evidence type="ECO:0000256" key="8">
    <source>
        <dbReference type="ARBA" id="ARBA00022643"/>
    </source>
</evidence>
<gene>
    <name evidence="22" type="primary">gltB_2</name>
    <name evidence="22" type="ORF">L21SP3_02245</name>
</gene>
<evidence type="ECO:0000256" key="19">
    <source>
        <dbReference type="ARBA" id="ARBA00072108"/>
    </source>
</evidence>
<dbReference type="InterPro" id="IPR050711">
    <property type="entry name" value="ET-N_metabolism_enzyme"/>
</dbReference>
<dbReference type="CDD" id="cd00713">
    <property type="entry name" value="GltS"/>
    <property type="match status" value="1"/>
</dbReference>
<comment type="cofactor">
    <cofactor evidence="2">
        <name>[3Fe-4S] cluster</name>
        <dbReference type="ChEBI" id="CHEBI:21137"/>
    </cofactor>
</comment>
<dbReference type="FunFam" id="2.160.20.60:FF:000001">
    <property type="entry name" value="Glutamate synthase, large subunit"/>
    <property type="match status" value="1"/>
</dbReference>
<keyword evidence="16" id="KW-0003">3Fe-4S</keyword>
<dbReference type="Gene3D" id="3.20.20.70">
    <property type="entry name" value="Aldolase class I"/>
    <property type="match status" value="2"/>
</dbReference>
<dbReference type="GO" id="GO:0004355">
    <property type="term" value="F:glutamate synthase (NADPH) activity"/>
    <property type="evidence" value="ECO:0007669"/>
    <property type="project" value="UniProtKB-EC"/>
</dbReference>
<dbReference type="RefSeq" id="WP_077541594.1">
    <property type="nucleotide sequence ID" value="NZ_CP019633.1"/>
</dbReference>
<evidence type="ECO:0000256" key="1">
    <source>
        <dbReference type="ARBA" id="ARBA00001917"/>
    </source>
</evidence>
<comment type="catalytic activity">
    <reaction evidence="18">
        <text>2 L-glutamate + NADP(+) = L-glutamine + 2-oxoglutarate + NADPH + H(+)</text>
        <dbReference type="Rhea" id="RHEA:15501"/>
        <dbReference type="ChEBI" id="CHEBI:15378"/>
        <dbReference type="ChEBI" id="CHEBI:16810"/>
        <dbReference type="ChEBI" id="CHEBI:29985"/>
        <dbReference type="ChEBI" id="CHEBI:57783"/>
        <dbReference type="ChEBI" id="CHEBI:58349"/>
        <dbReference type="ChEBI" id="CHEBI:58359"/>
        <dbReference type="EC" id="1.4.1.13"/>
    </reaction>
</comment>
<evidence type="ECO:0000256" key="18">
    <source>
        <dbReference type="ARBA" id="ARBA00048151"/>
    </source>
</evidence>
<reference evidence="23" key="1">
    <citation type="submission" date="2017-02" db="EMBL/GenBank/DDBJ databases">
        <title>Comparative genomics and description of representatives of a novel lineage of planctomycetes thriving in anoxic sediments.</title>
        <authorList>
            <person name="Spring S."/>
            <person name="Bunk B."/>
            <person name="Sproer C."/>
            <person name="Klenk H.-P."/>
        </authorList>
    </citation>
    <scope>NUCLEOTIDE SEQUENCE [LARGE SCALE GENOMIC DNA]</scope>
    <source>
        <strain evidence="23">L21-RPul-D3</strain>
    </source>
</reference>
<dbReference type="Pfam" id="PF04898">
    <property type="entry name" value="Glu_syn_central"/>
    <property type="match status" value="1"/>
</dbReference>
<evidence type="ECO:0000256" key="10">
    <source>
        <dbReference type="ARBA" id="ARBA00022827"/>
    </source>
</evidence>
<keyword evidence="8" id="KW-0288">FMN</keyword>
<comment type="cofactor">
    <cofactor evidence="1">
        <name>FMN</name>
        <dbReference type="ChEBI" id="CHEBI:58210"/>
    </cofactor>
</comment>
<keyword evidence="15" id="KW-0314">Glutamate biosynthesis</keyword>
<dbReference type="GO" id="GO:0019676">
    <property type="term" value="P:ammonia assimilation cycle"/>
    <property type="evidence" value="ECO:0007669"/>
    <property type="project" value="TreeGrafter"/>
</dbReference>
<protein>
    <recommendedName>
        <fullName evidence="19">Glutamate synthase [NADPH] large chain</fullName>
        <ecNumber evidence="5">1.4.1.13</ecNumber>
    </recommendedName>
    <alternativeName>
        <fullName evidence="20">Glutamate synthase subunit alpha</fullName>
    </alternativeName>
</protein>
<name>A0A1Q2HT02_9BACT</name>
<comment type="pathway">
    <text evidence="17">Amino-acid biosynthesis; L-glutamate biosynthesis via GLT pathway; L-glutamate from 2-oxoglutarate and L-glutamine (NADP(+) route): step 1/1.</text>
</comment>
<evidence type="ECO:0000256" key="3">
    <source>
        <dbReference type="ARBA" id="ARBA00001974"/>
    </source>
</evidence>
<dbReference type="InterPro" id="IPR002489">
    <property type="entry name" value="Glu_synth_asu_C"/>
</dbReference>
<sequence length="1514" mass="167752">MNNFPEDQGLYSARHEHENCGVGAVANIDGQREHKIVEYAKKILLNLHHRGAAAADEVTGDGAGILMQIPYGFFKEIAGFNIAEESRFAAGMIFLPKDEAKRNACCEILSKSLDSCGIKISGWRDVPVCRDSLADIALSAEPEVMQVFLEADYSGEEYERKLYLARRRAENSVKSRFADIGNDFYICSLSCSTICYKGMFMAHQLFSYYPELSDERMKTSIAVVHQRYSTNTFPSWPLAQPFRYMCHNGEINTLHGNRNNMKAREYAMESEYYGEDIKDLFPVLEEDASDSATFDNCLELLGRTGRSLPHSLMMMVPEAFGLQYHMSTYKRAFYEYHASIMEPWDGPAAILFTDGKVLGGTLDRNGLRPCRYVVTEENTVIMASEVGVIEFAPEKIRTKGRLQPGKMFLVDTEEKRIITDNEIKSNISRAHPYGRWLANNRIELRGLFSACSGIAEVNPEDTYQQLRCFGYTKEEFKMVIEPMALNGQEPVGSMGNDAALSFLSDMPKSLFTYFKQRFAQVTNPPIDPMREGLVMSTMQYIGRKRNLLSEDPKHCKQVRLPHPLVTNDDMNMLRKASREDFVVSTVEAVFDAKSEDPGRALSEALDKLIDDIENAIRQEDASIIIISDKGVSESLAPIPALLAVSAAHHGMLKRKLRGQAAIVLESGEPREVNHFCLLSAYGADAVNPYLMIEAVGMFSRTGEFSEKLPTGQLLDNLISAFKKGILKTMSKMGISTIRSYRSAQLYEAVGLNSEMVDKYFCGTDSRIEGVGLEHIARETIEKHRKAFKPDLSQPEIEFGGDYHYRLQDEKHGWTPKAITRLQHAVMSNDKEAYEDFAKEVNENDRNLCTIRSLFKFKKAEPIDISEVEPAEKIAARFCTGAMSHGSISKEAHECLAIAMNRIGGMSNTGEGGEDPKRYQLDENGDDKNCKIKQVASGRFGVTINYLAHAKEIQIKMAQGAKPGEGGHLPGKKVTEEIAKLRNSMPGVSLISPPPHHDIYSIEDLAQLIYDLKCSNPEAKVSVKLVSEVGVGTVAAGVAKGNADEVLISGGDGGSGATPLSSIKYAGAPWELGLAETQQTLVLNGLRDRIRVQTDGQLRTGRDVVIAAMLGADQYGFGTSALVSLGCLVMRKCHLGTCPAGIATQDPELRKCFIGRPENLVNYMMFAAEEVRQILAKLGAKTLEEVIGRCDLLEMNEAVEHWKAKGVDLSKIFYKAEPFNTDISLTKRQTDKLKGHSDWELIEMVKDSIETGKPVVKSCKTVTQNRTLGTILSNRVVKKWGLGGLKDNTITFNISGSGGQSFGAFLTKGITLRLEGDANDYLGKGLSGGRIIVKTPEGSPFIPHENIIAGNTLLYGATAGEVFINGVAGERFCVRNSGATAVVEGVGDHGCEYMTNGMVAVLGKTGCNFAAGMSGGIAYVFDEAQLFDTRCNLDMVDIEFVHHQEDKQTLYNLITKHYEETGSERAEWILKSWRDMVGRFVKVMPVDYRKALERIREREQRQNDNAPATEEVYNG</sequence>
<keyword evidence="23" id="KW-1185">Reference proteome</keyword>
<dbReference type="GO" id="GO:0006537">
    <property type="term" value="P:glutamate biosynthetic process"/>
    <property type="evidence" value="ECO:0007669"/>
    <property type="project" value="UniProtKB-KW"/>
</dbReference>
<evidence type="ECO:0000256" key="9">
    <source>
        <dbReference type="ARBA" id="ARBA00022723"/>
    </source>
</evidence>
<keyword evidence="14" id="KW-0411">Iron-sulfur</keyword>
<accession>A0A1Q2HT02</accession>
<keyword evidence="12 22" id="KW-0560">Oxidoreductase</keyword>
<dbReference type="PANTHER" id="PTHR11938:SF133">
    <property type="entry name" value="GLUTAMATE SYNTHASE (NADH)"/>
    <property type="match status" value="1"/>
</dbReference>
<keyword evidence="11" id="KW-0315">Glutamine amidotransferase</keyword>
<evidence type="ECO:0000313" key="22">
    <source>
        <dbReference type="EMBL" id="AQQ10413.1"/>
    </source>
</evidence>
<dbReference type="PROSITE" id="PS51278">
    <property type="entry name" value="GATASE_TYPE_2"/>
    <property type="match status" value="1"/>
</dbReference>
<evidence type="ECO:0000256" key="4">
    <source>
        <dbReference type="ARBA" id="ARBA00009716"/>
    </source>
</evidence>
<evidence type="ECO:0000256" key="15">
    <source>
        <dbReference type="ARBA" id="ARBA00023164"/>
    </source>
</evidence>
<evidence type="ECO:0000256" key="7">
    <source>
        <dbReference type="ARBA" id="ARBA00022630"/>
    </source>
</evidence>
<dbReference type="CDD" id="cd02808">
    <property type="entry name" value="GltS_FMN"/>
    <property type="match status" value="1"/>
</dbReference>
<dbReference type="EC" id="1.4.1.13" evidence="5"/>
<dbReference type="SUPFAM" id="SSF69336">
    <property type="entry name" value="Alpha subunit of glutamate synthase, C-terminal domain"/>
    <property type="match status" value="1"/>
</dbReference>
<dbReference type="Pfam" id="PF01493">
    <property type="entry name" value="GXGXG"/>
    <property type="match status" value="1"/>
</dbReference>
<dbReference type="InterPro" id="IPR029055">
    <property type="entry name" value="Ntn_hydrolases_N"/>
</dbReference>
<evidence type="ECO:0000256" key="5">
    <source>
        <dbReference type="ARBA" id="ARBA00012079"/>
    </source>
</evidence>
<dbReference type="SUPFAM" id="SSF51395">
    <property type="entry name" value="FMN-linked oxidoreductases"/>
    <property type="match status" value="1"/>
</dbReference>
<comment type="similarity">
    <text evidence="4">Belongs to the glutamate synthase family.</text>
</comment>
<feature type="domain" description="Glutamine amidotransferase type-2" evidence="21">
    <location>
        <begin position="20"/>
        <end position="413"/>
    </location>
</feature>
<dbReference type="GO" id="GO:0051538">
    <property type="term" value="F:3 iron, 4 sulfur cluster binding"/>
    <property type="evidence" value="ECO:0007669"/>
    <property type="project" value="UniProtKB-KW"/>
</dbReference>
<dbReference type="GO" id="GO:0046872">
    <property type="term" value="F:metal ion binding"/>
    <property type="evidence" value="ECO:0007669"/>
    <property type="project" value="UniProtKB-KW"/>
</dbReference>
<dbReference type="PANTHER" id="PTHR11938">
    <property type="entry name" value="FAD NADPH DEHYDROGENASE/OXIDOREDUCTASE"/>
    <property type="match status" value="1"/>
</dbReference>
<evidence type="ECO:0000256" key="11">
    <source>
        <dbReference type="ARBA" id="ARBA00022962"/>
    </source>
</evidence>
<evidence type="ECO:0000256" key="2">
    <source>
        <dbReference type="ARBA" id="ARBA00001927"/>
    </source>
</evidence>
<keyword evidence="6" id="KW-0028">Amino-acid biosynthesis</keyword>
<dbReference type="FunFam" id="3.60.20.10:FF:000001">
    <property type="entry name" value="Glutamate synthase, large subunit"/>
    <property type="match status" value="1"/>
</dbReference>
<dbReference type="InterPro" id="IPR002932">
    <property type="entry name" value="Glu_synthdom"/>
</dbReference>
<evidence type="ECO:0000259" key="21">
    <source>
        <dbReference type="PROSITE" id="PS51278"/>
    </source>
</evidence>
<dbReference type="Pfam" id="PF00310">
    <property type="entry name" value="GATase_2"/>
    <property type="match status" value="1"/>
</dbReference>
<organism evidence="22 23">
    <name type="scientific">Sedimentisphaera cyanobacteriorum</name>
    <dbReference type="NCBI Taxonomy" id="1940790"/>
    <lineage>
        <taxon>Bacteria</taxon>
        <taxon>Pseudomonadati</taxon>
        <taxon>Planctomycetota</taxon>
        <taxon>Phycisphaerae</taxon>
        <taxon>Sedimentisphaerales</taxon>
        <taxon>Sedimentisphaeraceae</taxon>
        <taxon>Sedimentisphaera</taxon>
    </lineage>
</organism>
<dbReference type="InterPro" id="IPR006982">
    <property type="entry name" value="Glu_synth_centr_N"/>
</dbReference>
<evidence type="ECO:0000256" key="13">
    <source>
        <dbReference type="ARBA" id="ARBA00023004"/>
    </source>
</evidence>
<dbReference type="Gene3D" id="2.160.20.60">
    <property type="entry name" value="Glutamate synthase, alpha subunit, C-terminal domain"/>
    <property type="match status" value="1"/>
</dbReference>
<evidence type="ECO:0000256" key="14">
    <source>
        <dbReference type="ARBA" id="ARBA00023014"/>
    </source>
</evidence>
<dbReference type="KEGG" id="pbu:L21SP3_02245"/>
<dbReference type="SUPFAM" id="SSF56235">
    <property type="entry name" value="N-terminal nucleophile aminohydrolases (Ntn hydrolases)"/>
    <property type="match status" value="1"/>
</dbReference>
<dbReference type="FunFam" id="3.20.20.70:FF:000031">
    <property type="entry name" value="Glutamate synthase 1 [NADH]"/>
    <property type="match status" value="1"/>
</dbReference>
<evidence type="ECO:0000256" key="12">
    <source>
        <dbReference type="ARBA" id="ARBA00023002"/>
    </source>
</evidence>
<dbReference type="EMBL" id="CP019633">
    <property type="protein sequence ID" value="AQQ10413.1"/>
    <property type="molecule type" value="Genomic_DNA"/>
</dbReference>
<keyword evidence="10" id="KW-0274">FAD</keyword>
<dbReference type="InterPro" id="IPR017932">
    <property type="entry name" value="GATase_2_dom"/>
</dbReference>
<dbReference type="Gene3D" id="3.60.20.10">
    <property type="entry name" value="Glutamine Phosphoribosylpyrophosphate, subunit 1, domain 1"/>
    <property type="match status" value="1"/>
</dbReference>
<dbReference type="CDD" id="cd00982">
    <property type="entry name" value="gltB_C"/>
    <property type="match status" value="1"/>
</dbReference>
<evidence type="ECO:0000256" key="16">
    <source>
        <dbReference type="ARBA" id="ARBA00023291"/>
    </source>
</evidence>
<dbReference type="Pfam" id="PF01645">
    <property type="entry name" value="Glu_synthase"/>
    <property type="match status" value="1"/>
</dbReference>
<dbReference type="OrthoDB" id="9758182at2"/>